<organism evidence="1 2">
    <name type="scientific">Streptosporangium algeriense</name>
    <dbReference type="NCBI Taxonomy" id="1682748"/>
    <lineage>
        <taxon>Bacteria</taxon>
        <taxon>Bacillati</taxon>
        <taxon>Actinomycetota</taxon>
        <taxon>Actinomycetes</taxon>
        <taxon>Streptosporangiales</taxon>
        <taxon>Streptosporangiaceae</taxon>
        <taxon>Streptosporangium</taxon>
    </lineage>
</organism>
<comment type="caution">
    <text evidence="1">The sequence shown here is derived from an EMBL/GenBank/DDBJ whole genome shotgun (WGS) entry which is preliminary data.</text>
</comment>
<reference evidence="2" key="1">
    <citation type="journal article" date="2019" name="Int. J. Syst. Evol. Microbiol.">
        <title>The Global Catalogue of Microorganisms (GCM) 10K type strain sequencing project: providing services to taxonomists for standard genome sequencing and annotation.</title>
        <authorList>
            <consortium name="The Broad Institute Genomics Platform"/>
            <consortium name="The Broad Institute Genome Sequencing Center for Infectious Disease"/>
            <person name="Wu L."/>
            <person name="Ma J."/>
        </authorList>
    </citation>
    <scope>NUCLEOTIDE SEQUENCE [LARGE SCALE GENOMIC DNA]</scope>
    <source>
        <strain evidence="2">CCUG 62974</strain>
    </source>
</reference>
<evidence type="ECO:0000313" key="2">
    <source>
        <dbReference type="Proteomes" id="UP001597024"/>
    </source>
</evidence>
<name>A0ABW3DPQ8_9ACTN</name>
<keyword evidence="2" id="KW-1185">Reference proteome</keyword>
<sequence>MSSALPGEAAVIGGLPVGVVGIGCALLGPLDGEIRRTAVSAHPVTIED</sequence>
<dbReference type="EMBL" id="JBHTHX010000226">
    <property type="protein sequence ID" value="MFD0884780.1"/>
    <property type="molecule type" value="Genomic_DNA"/>
</dbReference>
<dbReference type="Proteomes" id="UP001597024">
    <property type="component" value="Unassembled WGS sequence"/>
</dbReference>
<evidence type="ECO:0000313" key="1">
    <source>
        <dbReference type="EMBL" id="MFD0884780.1"/>
    </source>
</evidence>
<proteinExistence type="predicted"/>
<gene>
    <name evidence="1" type="ORF">ACFQ08_09495</name>
</gene>
<accession>A0ABW3DPQ8</accession>
<protein>
    <submittedName>
        <fullName evidence="1">Uncharacterized protein</fullName>
    </submittedName>
</protein>